<dbReference type="PANTHER" id="PTHR32308:SF0">
    <property type="entry name" value="HPCH_HPAI ALDOLASE_CITRATE LYASE DOMAIN-CONTAINING PROTEIN"/>
    <property type="match status" value="1"/>
</dbReference>
<dbReference type="Proteomes" id="UP000617634">
    <property type="component" value="Unassembled WGS sequence"/>
</dbReference>
<dbReference type="InterPro" id="IPR011206">
    <property type="entry name" value="Citrate_lyase_beta/mcl1/mcl2"/>
</dbReference>
<keyword evidence="3 6" id="KW-0479">Metal-binding</keyword>
<dbReference type="InterPro" id="IPR005000">
    <property type="entry name" value="Aldolase/citrate-lyase_domain"/>
</dbReference>
<dbReference type="InterPro" id="IPR040442">
    <property type="entry name" value="Pyrv_kinase-like_dom_sf"/>
</dbReference>
<gene>
    <name evidence="8" type="ORF">I5E68_14710</name>
</gene>
<dbReference type="GO" id="GO:0016829">
    <property type="term" value="F:lyase activity"/>
    <property type="evidence" value="ECO:0007669"/>
    <property type="project" value="UniProtKB-KW"/>
</dbReference>
<reference evidence="8" key="1">
    <citation type="submission" date="2020-11" db="EMBL/GenBank/DDBJ databases">
        <title>Novosphingobium aureum sp. nov., a marine bacterium isolated from sediment of a salt flat.</title>
        <authorList>
            <person name="Yoo Y."/>
            <person name="Kim J.-J."/>
        </authorList>
    </citation>
    <scope>NUCLEOTIDE SEQUENCE</scope>
    <source>
        <strain evidence="8">YJ-S2-02</strain>
    </source>
</reference>
<evidence type="ECO:0000256" key="5">
    <source>
        <dbReference type="PIRSR" id="PIRSR015582-1"/>
    </source>
</evidence>
<dbReference type="SUPFAM" id="SSF51621">
    <property type="entry name" value="Phosphoenolpyruvate/pyruvate domain"/>
    <property type="match status" value="1"/>
</dbReference>
<dbReference type="PANTHER" id="PTHR32308">
    <property type="entry name" value="LYASE BETA SUBUNIT, PUTATIVE (AFU_ORTHOLOGUE AFUA_4G13030)-RELATED"/>
    <property type="match status" value="1"/>
</dbReference>
<name>A0A931HF21_9SPHN</name>
<dbReference type="EMBL" id="JADZGI010000002">
    <property type="protein sequence ID" value="MBH0114194.1"/>
    <property type="molecule type" value="Genomic_DNA"/>
</dbReference>
<evidence type="ECO:0000313" key="8">
    <source>
        <dbReference type="EMBL" id="MBH0114194.1"/>
    </source>
</evidence>
<dbReference type="RefSeq" id="WP_197165291.1">
    <property type="nucleotide sequence ID" value="NZ_JADZGI010000002.1"/>
</dbReference>
<feature type="domain" description="HpcH/HpaI aldolase/citrate lyase" evidence="7">
    <location>
        <begin position="4"/>
        <end position="235"/>
    </location>
</feature>
<dbReference type="InterPro" id="IPR015813">
    <property type="entry name" value="Pyrv/PenolPyrv_kinase-like_dom"/>
</dbReference>
<evidence type="ECO:0000259" key="7">
    <source>
        <dbReference type="Pfam" id="PF03328"/>
    </source>
</evidence>
<evidence type="ECO:0000256" key="4">
    <source>
        <dbReference type="ARBA" id="ARBA00022842"/>
    </source>
</evidence>
<proteinExistence type="inferred from homology"/>
<keyword evidence="4 6" id="KW-0460">Magnesium</keyword>
<keyword evidence="8" id="KW-0456">Lyase</keyword>
<organism evidence="8 9">
    <name type="scientific">Novosphingobium aureum</name>
    <dbReference type="NCBI Taxonomy" id="2792964"/>
    <lineage>
        <taxon>Bacteria</taxon>
        <taxon>Pseudomonadati</taxon>
        <taxon>Pseudomonadota</taxon>
        <taxon>Alphaproteobacteria</taxon>
        <taxon>Sphingomonadales</taxon>
        <taxon>Sphingomonadaceae</taxon>
        <taxon>Novosphingobium</taxon>
    </lineage>
</organism>
<feature type="binding site" evidence="5">
    <location>
        <position position="70"/>
    </location>
    <ligand>
        <name>substrate</name>
    </ligand>
</feature>
<dbReference type="GO" id="GO:0000287">
    <property type="term" value="F:magnesium ion binding"/>
    <property type="evidence" value="ECO:0007669"/>
    <property type="project" value="TreeGrafter"/>
</dbReference>
<dbReference type="AlphaFoldDB" id="A0A931HF21"/>
<protein>
    <submittedName>
        <fullName evidence="8">CoA ester lyase</fullName>
    </submittedName>
</protein>
<sequence length="312" mass="33318">MKWRSWLNVAGNSEEQLGQAIGTGADVVVVDLEDAVPLAEKPRARELAAQWLTAHRRNLLEQRRMGRWVRINALDSGLARDDLVAIMPSAPDGIVLPKSAGPETVRQLASELYELEQVSGVAAHATLIVPVAGETPRGALGIAAYCESTHQRLHGLSWGKPAFGTLLGGAGTHREAQGPSDVASFVRAQAVLAAHAAEVMAIDAAFNDIENTRGLRKAARRARSDGFVGMFANHPGQIEAINAAFTPSAEELARARDIVAAFETNPNHGSLPLHGHLVTRSDLVQARRTIAMFEAVSPSGEDGRRPPMLLPA</sequence>
<comment type="cofactor">
    <cofactor evidence="1">
        <name>Mg(2+)</name>
        <dbReference type="ChEBI" id="CHEBI:18420"/>
    </cofactor>
</comment>
<comment type="similarity">
    <text evidence="2">Belongs to the HpcH/HpaI aldolase family.</text>
</comment>
<dbReference type="Gene3D" id="3.20.20.60">
    <property type="entry name" value="Phosphoenolpyruvate-binding domains"/>
    <property type="match status" value="1"/>
</dbReference>
<evidence type="ECO:0000256" key="2">
    <source>
        <dbReference type="ARBA" id="ARBA00005568"/>
    </source>
</evidence>
<feature type="binding site" evidence="5">
    <location>
        <position position="134"/>
    </location>
    <ligand>
        <name>substrate</name>
    </ligand>
</feature>
<feature type="binding site" evidence="6">
    <location>
        <position position="134"/>
    </location>
    <ligand>
        <name>Mg(2+)</name>
        <dbReference type="ChEBI" id="CHEBI:18420"/>
    </ligand>
</feature>
<dbReference type="PIRSF" id="PIRSF015582">
    <property type="entry name" value="Cit_lyase_B"/>
    <property type="match status" value="1"/>
</dbReference>
<evidence type="ECO:0000256" key="3">
    <source>
        <dbReference type="ARBA" id="ARBA00022723"/>
    </source>
</evidence>
<dbReference type="GO" id="GO:0006107">
    <property type="term" value="P:oxaloacetate metabolic process"/>
    <property type="evidence" value="ECO:0007669"/>
    <property type="project" value="TreeGrafter"/>
</dbReference>
<evidence type="ECO:0000256" key="1">
    <source>
        <dbReference type="ARBA" id="ARBA00001946"/>
    </source>
</evidence>
<evidence type="ECO:0000256" key="6">
    <source>
        <dbReference type="PIRSR" id="PIRSR015582-2"/>
    </source>
</evidence>
<dbReference type="Pfam" id="PF03328">
    <property type="entry name" value="HpcH_HpaI"/>
    <property type="match status" value="1"/>
</dbReference>
<evidence type="ECO:0000313" key="9">
    <source>
        <dbReference type="Proteomes" id="UP000617634"/>
    </source>
</evidence>
<keyword evidence="9" id="KW-1185">Reference proteome</keyword>
<comment type="caution">
    <text evidence="8">The sequence shown here is derived from an EMBL/GenBank/DDBJ whole genome shotgun (WGS) entry which is preliminary data.</text>
</comment>
<accession>A0A931HF21</accession>